<protein>
    <submittedName>
        <fullName evidence="1">Uncharacterized protein</fullName>
    </submittedName>
</protein>
<dbReference type="AlphaFoldDB" id="A0A0E9SQF5"/>
<reference evidence="1" key="1">
    <citation type="submission" date="2014-11" db="EMBL/GenBank/DDBJ databases">
        <authorList>
            <person name="Amaro Gonzalez C."/>
        </authorList>
    </citation>
    <scope>NUCLEOTIDE SEQUENCE</scope>
</reference>
<proteinExistence type="predicted"/>
<name>A0A0E9SQF5_ANGAN</name>
<accession>A0A0E9SQF5</accession>
<sequence length="32" mass="3671">MQCTPRSFTPRFPQIIYTQISTSPTEISLAQK</sequence>
<reference evidence="1" key="2">
    <citation type="journal article" date="2015" name="Fish Shellfish Immunol.">
        <title>Early steps in the European eel (Anguilla anguilla)-Vibrio vulnificus interaction in the gills: Role of the RtxA13 toxin.</title>
        <authorList>
            <person name="Callol A."/>
            <person name="Pajuelo D."/>
            <person name="Ebbesson L."/>
            <person name="Teles M."/>
            <person name="MacKenzie S."/>
            <person name="Amaro C."/>
        </authorList>
    </citation>
    <scope>NUCLEOTIDE SEQUENCE</scope>
</reference>
<dbReference type="EMBL" id="GBXM01065100">
    <property type="protein sequence ID" value="JAH43477.1"/>
    <property type="molecule type" value="Transcribed_RNA"/>
</dbReference>
<organism evidence="1">
    <name type="scientific">Anguilla anguilla</name>
    <name type="common">European freshwater eel</name>
    <name type="synonym">Muraena anguilla</name>
    <dbReference type="NCBI Taxonomy" id="7936"/>
    <lineage>
        <taxon>Eukaryota</taxon>
        <taxon>Metazoa</taxon>
        <taxon>Chordata</taxon>
        <taxon>Craniata</taxon>
        <taxon>Vertebrata</taxon>
        <taxon>Euteleostomi</taxon>
        <taxon>Actinopterygii</taxon>
        <taxon>Neopterygii</taxon>
        <taxon>Teleostei</taxon>
        <taxon>Anguilliformes</taxon>
        <taxon>Anguillidae</taxon>
        <taxon>Anguilla</taxon>
    </lineage>
</organism>
<evidence type="ECO:0000313" key="1">
    <source>
        <dbReference type="EMBL" id="JAH43477.1"/>
    </source>
</evidence>